<name>A0A8E2APZ8_9APHY</name>
<sequence length="334" mass="37605">MAEAPEGSSKRRRAETNDSPDLSSLQRSSEFWFSDGNIVLIAGNTAFRVYQGLLSRQSQVFHDMFAIPQPQDAEHIEGCPVVRLSDDASDLICVFRALLNGTNYFPRGTRTPIATIASLIRIGHKYEMLTFRDQALKVLRELFPIELPGSFTTFTTYLEDSPVLMDEADTITVVNLARLTDTTSILPLALYGCCQLQQKLITGVTREGRHEELSRSDLLACIEGKDRLALARGRAVNSIFVRMKCYSGFGQACSINLQNITRLALDYATLKPPIAAALDSWTGFIDYMLEHHKPCEECLSALRLREKTVRRNMWKSLPEMFNLIVEGWPENCDE</sequence>
<protein>
    <recommendedName>
        <fullName evidence="4">BTB domain-containing protein</fullName>
    </recommendedName>
</protein>
<proteinExistence type="predicted"/>
<feature type="region of interest" description="Disordered" evidence="1">
    <location>
        <begin position="1"/>
        <end position="24"/>
    </location>
</feature>
<evidence type="ECO:0000256" key="1">
    <source>
        <dbReference type="SAM" id="MobiDB-lite"/>
    </source>
</evidence>
<evidence type="ECO:0000313" key="3">
    <source>
        <dbReference type="Proteomes" id="UP000250043"/>
    </source>
</evidence>
<dbReference type="Proteomes" id="UP000250043">
    <property type="component" value="Unassembled WGS sequence"/>
</dbReference>
<evidence type="ECO:0008006" key="4">
    <source>
        <dbReference type="Google" id="ProtNLM"/>
    </source>
</evidence>
<reference evidence="2 3" key="1">
    <citation type="submission" date="2016-07" db="EMBL/GenBank/DDBJ databases">
        <title>Draft genome of the white-rot fungus Obba rivulosa 3A-2.</title>
        <authorList>
            <consortium name="DOE Joint Genome Institute"/>
            <person name="Miettinen O."/>
            <person name="Riley R."/>
            <person name="Acob R."/>
            <person name="Barry K."/>
            <person name="Cullen D."/>
            <person name="De Vries R."/>
            <person name="Hainaut M."/>
            <person name="Hatakka A."/>
            <person name="Henrissat B."/>
            <person name="Hilden K."/>
            <person name="Kuo R."/>
            <person name="Labutti K."/>
            <person name="Lipzen A."/>
            <person name="Makela M.R."/>
            <person name="Sandor L."/>
            <person name="Spatafora J.W."/>
            <person name="Grigoriev I.V."/>
            <person name="Hibbett D.S."/>
        </authorList>
    </citation>
    <scope>NUCLEOTIDE SEQUENCE [LARGE SCALE GENOMIC DNA]</scope>
    <source>
        <strain evidence="2 3">3A-2</strain>
    </source>
</reference>
<dbReference type="AlphaFoldDB" id="A0A8E2APZ8"/>
<keyword evidence="3" id="KW-1185">Reference proteome</keyword>
<organism evidence="2 3">
    <name type="scientific">Obba rivulosa</name>
    <dbReference type="NCBI Taxonomy" id="1052685"/>
    <lineage>
        <taxon>Eukaryota</taxon>
        <taxon>Fungi</taxon>
        <taxon>Dikarya</taxon>
        <taxon>Basidiomycota</taxon>
        <taxon>Agaricomycotina</taxon>
        <taxon>Agaricomycetes</taxon>
        <taxon>Polyporales</taxon>
        <taxon>Gelatoporiaceae</taxon>
        <taxon>Obba</taxon>
    </lineage>
</organism>
<accession>A0A8E2APZ8</accession>
<dbReference type="OrthoDB" id="3036049at2759"/>
<gene>
    <name evidence="2" type="ORF">OBBRIDRAFT_889927</name>
</gene>
<evidence type="ECO:0000313" key="2">
    <source>
        <dbReference type="EMBL" id="OCH87259.1"/>
    </source>
</evidence>
<dbReference type="EMBL" id="KV722492">
    <property type="protein sequence ID" value="OCH87259.1"/>
    <property type="molecule type" value="Genomic_DNA"/>
</dbReference>